<evidence type="ECO:0000256" key="2">
    <source>
        <dbReference type="PROSITE-ProRule" id="PRU01002"/>
    </source>
</evidence>
<evidence type="ECO:0000313" key="5">
    <source>
        <dbReference type="EMBL" id="KAG8378886.1"/>
    </source>
</evidence>
<dbReference type="PANTHER" id="PTHR31602:SF51">
    <property type="entry name" value="GROWTH-REGULATING FACTOR"/>
    <property type="match status" value="1"/>
</dbReference>
<comment type="caution">
    <text evidence="5">The sequence shown here is derived from an EMBL/GenBank/DDBJ whole genome shotgun (WGS) entry which is preliminary data.</text>
</comment>
<name>A0AAV6XEG7_9LAMI</name>
<comment type="caution">
    <text evidence="2">Lacks conserved residue(s) required for the propagation of feature annotation.</text>
</comment>
<dbReference type="Pfam" id="PF08879">
    <property type="entry name" value="WRC"/>
    <property type="match status" value="1"/>
</dbReference>
<comment type="domain">
    <text evidence="3">The QLQ domain and WRC domain may be involved in protein-protein interaction and DNA-binding, respectively.</text>
</comment>
<dbReference type="InterPro" id="IPR031137">
    <property type="entry name" value="GRF"/>
</dbReference>
<dbReference type="GO" id="GO:0032502">
    <property type="term" value="P:developmental process"/>
    <property type="evidence" value="ECO:0007669"/>
    <property type="project" value="InterPro"/>
</dbReference>
<evidence type="ECO:0000313" key="6">
    <source>
        <dbReference type="Proteomes" id="UP000826271"/>
    </source>
</evidence>
<comment type="similarity">
    <text evidence="3">Belongs to the GRF family.</text>
</comment>
<proteinExistence type="inferred from homology"/>
<protein>
    <recommendedName>
        <fullName evidence="3">Growth-regulating factor</fullName>
    </recommendedName>
</protein>
<evidence type="ECO:0000256" key="1">
    <source>
        <dbReference type="ARBA" id="ARBA00023242"/>
    </source>
</evidence>
<evidence type="ECO:0000256" key="3">
    <source>
        <dbReference type="RuleBase" id="RU367127"/>
    </source>
</evidence>
<keyword evidence="3" id="KW-0804">Transcription</keyword>
<gene>
    <name evidence="5" type="ORF">BUALT_Bualt07G0031200</name>
</gene>
<comment type="function">
    <text evidence="3">Transcription activator.</text>
</comment>
<accession>A0AAV6XEG7</accession>
<keyword evidence="6" id="KW-1185">Reference proteome</keyword>
<keyword evidence="1 3" id="KW-0539">Nucleus</keyword>
<sequence>MNIGAAHVAGHQLRGGSESKIDIAFPYRKKKKIDSHVADHQLRGGSEDETDDMGLSLLFSEMNIGAESTTAIAFPSSFCQDIDKVIEKIDFHVGLSNTTDGRGRCRRTDGKKWRCSRDAVVDKKYSSVVRGGGGVAKNFPKDKQTYSVDLEQKPTVSVRAGSSTVLPSRGKSTHVDMEFCPPPSVTI</sequence>
<keyword evidence="3" id="KW-0010">Activator</keyword>
<dbReference type="GO" id="GO:0006351">
    <property type="term" value="P:DNA-templated transcription"/>
    <property type="evidence" value="ECO:0007669"/>
    <property type="project" value="UniProtKB-UniRule"/>
</dbReference>
<dbReference type="GO" id="GO:0005634">
    <property type="term" value="C:nucleus"/>
    <property type="evidence" value="ECO:0007669"/>
    <property type="project" value="UniProtKB-SubCell"/>
</dbReference>
<feature type="domain" description="WRC" evidence="4">
    <location>
        <begin position="99"/>
        <end position="145"/>
    </location>
</feature>
<evidence type="ECO:0000259" key="4">
    <source>
        <dbReference type="PROSITE" id="PS51667"/>
    </source>
</evidence>
<dbReference type="PANTHER" id="PTHR31602">
    <property type="entry name" value="GROWTH-REGULATING FACTOR 5"/>
    <property type="match status" value="1"/>
</dbReference>
<dbReference type="GO" id="GO:0005524">
    <property type="term" value="F:ATP binding"/>
    <property type="evidence" value="ECO:0007669"/>
    <property type="project" value="UniProtKB-UniRule"/>
</dbReference>
<dbReference type="EMBL" id="WHWC01000007">
    <property type="protein sequence ID" value="KAG8378886.1"/>
    <property type="molecule type" value="Genomic_DNA"/>
</dbReference>
<organism evidence="5 6">
    <name type="scientific">Buddleja alternifolia</name>
    <dbReference type="NCBI Taxonomy" id="168488"/>
    <lineage>
        <taxon>Eukaryota</taxon>
        <taxon>Viridiplantae</taxon>
        <taxon>Streptophyta</taxon>
        <taxon>Embryophyta</taxon>
        <taxon>Tracheophyta</taxon>
        <taxon>Spermatophyta</taxon>
        <taxon>Magnoliopsida</taxon>
        <taxon>eudicotyledons</taxon>
        <taxon>Gunneridae</taxon>
        <taxon>Pentapetalae</taxon>
        <taxon>asterids</taxon>
        <taxon>lamiids</taxon>
        <taxon>Lamiales</taxon>
        <taxon>Scrophulariaceae</taxon>
        <taxon>Buddlejeae</taxon>
        <taxon>Buddleja</taxon>
    </lineage>
</organism>
<keyword evidence="3" id="KW-0805">Transcription regulation</keyword>
<comment type="subcellular location">
    <subcellularLocation>
        <location evidence="3">Nucleus</location>
    </subcellularLocation>
</comment>
<reference evidence="5" key="1">
    <citation type="submission" date="2019-10" db="EMBL/GenBank/DDBJ databases">
        <authorList>
            <person name="Zhang R."/>
            <person name="Pan Y."/>
            <person name="Wang J."/>
            <person name="Ma R."/>
            <person name="Yu S."/>
        </authorList>
    </citation>
    <scope>NUCLEOTIDE SEQUENCE</scope>
    <source>
        <strain evidence="5">LA-IB0</strain>
        <tissue evidence="5">Leaf</tissue>
    </source>
</reference>
<dbReference type="InterPro" id="IPR014977">
    <property type="entry name" value="WRC_dom"/>
</dbReference>
<dbReference type="AlphaFoldDB" id="A0AAV6XEG7"/>
<dbReference type="PROSITE" id="PS51667">
    <property type="entry name" value="WRC"/>
    <property type="match status" value="1"/>
</dbReference>
<dbReference type="Proteomes" id="UP000826271">
    <property type="component" value="Unassembled WGS sequence"/>
</dbReference>